<reference evidence="1 2" key="1">
    <citation type="journal article" date="2010" name="J. Bacteriol.">
        <title>Complete genome sequence of Enterobacter cloacae subsp. cloacae type strain ATCC 13047.</title>
        <authorList>
            <person name="Ren Y."/>
            <person name="Ren Y."/>
            <person name="Zhou Z."/>
            <person name="Guo X."/>
            <person name="Li Y."/>
            <person name="Feng L."/>
            <person name="Wang L."/>
        </authorList>
    </citation>
    <scope>NUCLEOTIDE SEQUENCE [LARGE SCALE GENOMIC DNA]</scope>
    <source>
        <strain evidence="2">ATCC 13047 / DSM 30054 / NBRC 13535 / NCTC 10005 / WDCM 00083 / NCDC 279-56</strain>
        <plasmid evidence="1">pECL_B</plasmid>
    </source>
</reference>
<protein>
    <submittedName>
        <fullName evidence="1">Uncharacterized protein</fullName>
    </submittedName>
</protein>
<keyword evidence="1" id="KW-0614">Plasmid</keyword>
<dbReference type="AlphaFoldDB" id="A0A0H3CV03"/>
<accession>A0A0H3CV03</accession>
<gene>
    <name evidence="1" type="ordered locus">ECL_B041</name>
</gene>
<dbReference type="OrthoDB" id="9909645at2"/>
<geneLocation type="plasmid" evidence="1 2">
    <name>pECL_B</name>
</geneLocation>
<dbReference type="EnsemblBacteria" id="ADF65003">
    <property type="protein sequence ID" value="ADF65003"/>
    <property type="gene ID" value="ECL_B041"/>
</dbReference>
<dbReference type="KEGG" id="enc:ECL_B041"/>
<dbReference type="Proteomes" id="UP000002363">
    <property type="component" value="Plasmid pECL_B"/>
</dbReference>
<name>A0A0H3CV03_ENTCC</name>
<sequence length="92" mass="10924">MKVVAKYKRVEISFPHEIVSLTFDSVKDALAYTEFYKRVSLIRERANIDSKYPSELYDYLKDKGVISKELFESRQRMLRKAHLLSTISSKWM</sequence>
<evidence type="ECO:0000313" key="1">
    <source>
        <dbReference type="EMBL" id="ADF65003.1"/>
    </source>
</evidence>
<organism evidence="1 2">
    <name type="scientific">Enterobacter cloacae subsp. cloacae (strain ATCC 13047 / DSM 30054 / NBRC 13535 / NCTC 10005 / WDCM 00083 / NCDC 279-56)</name>
    <dbReference type="NCBI Taxonomy" id="716541"/>
    <lineage>
        <taxon>Bacteria</taxon>
        <taxon>Pseudomonadati</taxon>
        <taxon>Pseudomonadota</taxon>
        <taxon>Gammaproteobacteria</taxon>
        <taxon>Enterobacterales</taxon>
        <taxon>Enterobacteriaceae</taxon>
        <taxon>Enterobacter</taxon>
        <taxon>Enterobacter cloacae complex</taxon>
    </lineage>
</organism>
<keyword evidence="2" id="KW-1185">Reference proteome</keyword>
<evidence type="ECO:0000313" key="2">
    <source>
        <dbReference type="Proteomes" id="UP000002363"/>
    </source>
</evidence>
<dbReference type="EMBL" id="CP001920">
    <property type="protein sequence ID" value="ADF65003.1"/>
    <property type="molecule type" value="Genomic_DNA"/>
</dbReference>
<dbReference type="HOGENOM" id="CLU_2408802_0_0_6"/>
<proteinExistence type="predicted"/>
<dbReference type="RefSeq" id="WP_013087311.1">
    <property type="nucleotide sequence ID" value="NC_014108.1"/>
</dbReference>